<dbReference type="AlphaFoldDB" id="A0A4R3TGN8"/>
<name>A0A4R3TGN8_9FIRM</name>
<dbReference type="Proteomes" id="UP000295773">
    <property type="component" value="Unassembled WGS sequence"/>
</dbReference>
<reference evidence="1 2" key="1">
    <citation type="submission" date="2019-03" db="EMBL/GenBank/DDBJ databases">
        <title>Genomic Encyclopedia of Type Strains, Phase IV (KMG-IV): sequencing the most valuable type-strain genomes for metagenomic binning, comparative biology and taxonomic classification.</title>
        <authorList>
            <person name="Goeker M."/>
        </authorList>
    </citation>
    <scope>NUCLEOTIDE SEQUENCE [LARGE SCALE GENOMIC DNA]</scope>
    <source>
        <strain evidence="1 2">DSM 29481</strain>
    </source>
</reference>
<dbReference type="RefSeq" id="WP_008687620.1">
    <property type="nucleotide sequence ID" value="NZ_AP024510.1"/>
</dbReference>
<dbReference type="GeneID" id="73796093"/>
<accession>A0A4R3TGN8</accession>
<evidence type="ECO:0000313" key="1">
    <source>
        <dbReference type="EMBL" id="TCU60347.1"/>
    </source>
</evidence>
<sequence length="154" mass="18995">MEKIHIQKQITQQIKKEMLFLQRYAEELRLHSVLYEEDGRHLQIEDELVDYLHYTRSVLDLRNDCKQRKEPVLKAMEQRNLRHLQKQSRDHHAYQLLQTILQLPKQEKDLLLDMYVRGLDRRIIMLHQGDIVESTLYRRLQRAYQHVYELLRYM</sequence>
<gene>
    <name evidence="1" type="ORF">EDD61_10736</name>
</gene>
<proteinExistence type="predicted"/>
<keyword evidence="2" id="KW-1185">Reference proteome</keyword>
<organism evidence="1 2">
    <name type="scientific">Longicatena caecimuris</name>
    <dbReference type="NCBI Taxonomy" id="1796635"/>
    <lineage>
        <taxon>Bacteria</taxon>
        <taxon>Bacillati</taxon>
        <taxon>Bacillota</taxon>
        <taxon>Erysipelotrichia</taxon>
        <taxon>Erysipelotrichales</taxon>
        <taxon>Erysipelotrichaceae</taxon>
        <taxon>Longicatena</taxon>
    </lineage>
</organism>
<evidence type="ECO:0000313" key="2">
    <source>
        <dbReference type="Proteomes" id="UP000295773"/>
    </source>
</evidence>
<protein>
    <submittedName>
        <fullName evidence="1">Uncharacterized protein</fullName>
    </submittedName>
</protein>
<comment type="caution">
    <text evidence="1">The sequence shown here is derived from an EMBL/GenBank/DDBJ whole genome shotgun (WGS) entry which is preliminary data.</text>
</comment>
<dbReference type="EMBL" id="SMBP01000007">
    <property type="protein sequence ID" value="TCU60347.1"/>
    <property type="molecule type" value="Genomic_DNA"/>
</dbReference>